<dbReference type="Gene3D" id="3.30.160.60">
    <property type="entry name" value="Classic Zinc Finger"/>
    <property type="match status" value="1"/>
</dbReference>
<dbReference type="Proteomes" id="UP000518752">
    <property type="component" value="Unassembled WGS sequence"/>
</dbReference>
<evidence type="ECO:0000259" key="3">
    <source>
        <dbReference type="PROSITE" id="PS50157"/>
    </source>
</evidence>
<organism evidence="4 5">
    <name type="scientific">Collybiopsis confluens</name>
    <dbReference type="NCBI Taxonomy" id="2823264"/>
    <lineage>
        <taxon>Eukaryota</taxon>
        <taxon>Fungi</taxon>
        <taxon>Dikarya</taxon>
        <taxon>Basidiomycota</taxon>
        <taxon>Agaricomycotina</taxon>
        <taxon>Agaricomycetes</taxon>
        <taxon>Agaricomycetidae</taxon>
        <taxon>Agaricales</taxon>
        <taxon>Marasmiineae</taxon>
        <taxon>Omphalotaceae</taxon>
        <taxon>Collybiopsis</taxon>
    </lineage>
</organism>
<dbReference type="GO" id="GO:0008270">
    <property type="term" value="F:zinc ion binding"/>
    <property type="evidence" value="ECO:0007669"/>
    <property type="project" value="UniProtKB-KW"/>
</dbReference>
<keyword evidence="1" id="KW-0863">Zinc-finger</keyword>
<comment type="caution">
    <text evidence="4">The sequence shown here is derived from an EMBL/GenBank/DDBJ whole genome shotgun (WGS) entry which is preliminary data.</text>
</comment>
<dbReference type="PROSITE" id="PS50157">
    <property type="entry name" value="ZINC_FINGER_C2H2_2"/>
    <property type="match status" value="1"/>
</dbReference>
<keyword evidence="1" id="KW-0479">Metal-binding</keyword>
<feature type="region of interest" description="Disordered" evidence="2">
    <location>
        <begin position="354"/>
        <end position="389"/>
    </location>
</feature>
<feature type="compositionally biased region" description="Low complexity" evidence="2">
    <location>
        <begin position="354"/>
        <end position="383"/>
    </location>
</feature>
<dbReference type="EMBL" id="JAACJN010000165">
    <property type="protein sequence ID" value="KAF5365546.1"/>
    <property type="molecule type" value="Genomic_DNA"/>
</dbReference>
<evidence type="ECO:0000313" key="4">
    <source>
        <dbReference type="EMBL" id="KAF5365546.1"/>
    </source>
</evidence>
<dbReference type="InterPro" id="IPR013087">
    <property type="entry name" value="Znf_C2H2_type"/>
</dbReference>
<dbReference type="InterPro" id="IPR036236">
    <property type="entry name" value="Znf_C2H2_sf"/>
</dbReference>
<evidence type="ECO:0000256" key="1">
    <source>
        <dbReference type="PROSITE-ProRule" id="PRU00042"/>
    </source>
</evidence>
<dbReference type="OrthoDB" id="654211at2759"/>
<sequence length="450" mass="48760">MPASRSSSHAKPAFPCTWPACGKTLGSMSALNRHSKKHSQRIIYECGIPECSEPFKDKYSRSRYDFEQHGDLDRCHCPVGGCGFSTKRSYELVRHMKKKHHNLEQLERSHEKSDYSTFHISSIKDPPYETPQLSTPQWVNPLAPFAALATTESVPSHEVLTAEMFLQFMHEATLQSETGVSSSLQPSTGSAADGAVECQPFPFHLQPMYPHHQFDWNPLAHRSTVSHQISPESAPSCASSSQSSTSSPLSVAASGIPPFAHKGMMTAPWGYECSSSYPPSQVTAVPSFEQYDYASTVSPASMFGSSSASPFTPSSSSPVSDNSVGMSMRPQEYSNIVPPVQALAVPAKVKVAPPKSNRSISASSQSPSPTSSVSPISVASPATDNDMGVMTNQQGLLGSHPPTANEFTARVYYDAAVPKAVFFKEKSGRSTKIISRNRSELNMALLSFQV</sequence>
<gene>
    <name evidence="4" type="ORF">D9757_010910</name>
</gene>
<reference evidence="4 5" key="1">
    <citation type="journal article" date="2020" name="ISME J.">
        <title>Uncovering the hidden diversity of litter-decomposition mechanisms in mushroom-forming fungi.</title>
        <authorList>
            <person name="Floudas D."/>
            <person name="Bentzer J."/>
            <person name="Ahren D."/>
            <person name="Johansson T."/>
            <person name="Persson P."/>
            <person name="Tunlid A."/>
        </authorList>
    </citation>
    <scope>NUCLEOTIDE SEQUENCE [LARGE SCALE GENOMIC DNA]</scope>
    <source>
        <strain evidence="4 5">CBS 406.79</strain>
    </source>
</reference>
<dbReference type="SMART" id="SM00355">
    <property type="entry name" value="ZnF_C2H2"/>
    <property type="match status" value="2"/>
</dbReference>
<name>A0A8H5GIT4_9AGAR</name>
<evidence type="ECO:0000256" key="2">
    <source>
        <dbReference type="SAM" id="MobiDB-lite"/>
    </source>
</evidence>
<feature type="compositionally biased region" description="Low complexity" evidence="2">
    <location>
        <begin position="304"/>
        <end position="323"/>
    </location>
</feature>
<feature type="region of interest" description="Disordered" evidence="2">
    <location>
        <begin position="225"/>
        <end position="251"/>
    </location>
</feature>
<accession>A0A8H5GIT4</accession>
<feature type="compositionally biased region" description="Low complexity" evidence="2">
    <location>
        <begin position="230"/>
        <end position="251"/>
    </location>
</feature>
<keyword evidence="1" id="KW-0862">Zinc</keyword>
<keyword evidence="5" id="KW-1185">Reference proteome</keyword>
<feature type="region of interest" description="Disordered" evidence="2">
    <location>
        <begin position="304"/>
        <end position="327"/>
    </location>
</feature>
<evidence type="ECO:0000313" key="5">
    <source>
        <dbReference type="Proteomes" id="UP000518752"/>
    </source>
</evidence>
<dbReference type="SUPFAM" id="SSF57667">
    <property type="entry name" value="beta-beta-alpha zinc fingers"/>
    <property type="match status" value="1"/>
</dbReference>
<proteinExistence type="predicted"/>
<dbReference type="AlphaFoldDB" id="A0A8H5GIT4"/>
<dbReference type="PROSITE" id="PS00028">
    <property type="entry name" value="ZINC_FINGER_C2H2_1"/>
    <property type="match status" value="1"/>
</dbReference>
<feature type="domain" description="C2H2-type" evidence="3">
    <location>
        <begin position="14"/>
        <end position="39"/>
    </location>
</feature>
<protein>
    <recommendedName>
        <fullName evidence="3">C2H2-type domain-containing protein</fullName>
    </recommendedName>
</protein>